<proteinExistence type="inferred from homology"/>
<name>A0A814KW25_ADIRI</name>
<comment type="similarity">
    <text evidence="1">Belongs to the TUB family.</text>
</comment>
<dbReference type="SUPFAM" id="SSF54518">
    <property type="entry name" value="Tubby C-terminal domain-like"/>
    <property type="match status" value="1"/>
</dbReference>
<comment type="caution">
    <text evidence="3">The sequence shown here is derived from an EMBL/GenBank/DDBJ whole genome shotgun (WGS) entry which is preliminary data.</text>
</comment>
<dbReference type="InterPro" id="IPR025659">
    <property type="entry name" value="Tubby-like_C"/>
</dbReference>
<dbReference type="InterPro" id="IPR000007">
    <property type="entry name" value="Tubby_C"/>
</dbReference>
<dbReference type="OrthoDB" id="8775810at2759"/>
<dbReference type="Pfam" id="PF01167">
    <property type="entry name" value="Tub"/>
    <property type="match status" value="1"/>
</dbReference>
<dbReference type="GO" id="GO:0061512">
    <property type="term" value="P:protein localization to cilium"/>
    <property type="evidence" value="ECO:0007669"/>
    <property type="project" value="TreeGrafter"/>
</dbReference>
<reference evidence="3" key="1">
    <citation type="submission" date="2021-02" db="EMBL/GenBank/DDBJ databases">
        <authorList>
            <person name="Nowell W R."/>
        </authorList>
    </citation>
    <scope>NUCLEOTIDE SEQUENCE</scope>
</reference>
<dbReference type="GO" id="GO:0005929">
    <property type="term" value="C:cilium"/>
    <property type="evidence" value="ECO:0007669"/>
    <property type="project" value="TreeGrafter"/>
</dbReference>
<dbReference type="PRINTS" id="PR01573">
    <property type="entry name" value="SUPERTUBBY"/>
</dbReference>
<dbReference type="EMBL" id="CAJNOJ010000080">
    <property type="protein sequence ID" value="CAF1056472.1"/>
    <property type="molecule type" value="Genomic_DNA"/>
</dbReference>
<evidence type="ECO:0000313" key="3">
    <source>
        <dbReference type="EMBL" id="CAF1056472.1"/>
    </source>
</evidence>
<dbReference type="Proteomes" id="UP000663852">
    <property type="component" value="Unassembled WGS sequence"/>
</dbReference>
<dbReference type="PANTHER" id="PTHR16517:SF7">
    <property type="entry name" value="PROTEIN KING TUBBY"/>
    <property type="match status" value="1"/>
</dbReference>
<protein>
    <recommendedName>
        <fullName evidence="2">Tubby C-terminal domain-containing protein</fullName>
    </recommendedName>
</protein>
<dbReference type="Gene3D" id="3.20.90.10">
    <property type="entry name" value="Tubby Protein, Chain A"/>
    <property type="match status" value="1"/>
</dbReference>
<gene>
    <name evidence="3" type="ORF">EDS130_LOCUS17696</name>
</gene>
<dbReference type="PANTHER" id="PTHR16517">
    <property type="entry name" value="TUBBY-RELATED"/>
    <property type="match status" value="1"/>
</dbReference>
<feature type="domain" description="Tubby C-terminal" evidence="2">
    <location>
        <begin position="169"/>
        <end position="416"/>
    </location>
</feature>
<accession>A0A814KW25</accession>
<evidence type="ECO:0000256" key="1">
    <source>
        <dbReference type="ARBA" id="ARBA00007129"/>
    </source>
</evidence>
<dbReference type="AlphaFoldDB" id="A0A814KW25"/>
<sequence length="422" mass="48829">MKIFHHQTTKSHQKIIGLKHFQTSDMLADIMANPWRVEDSDGEEEIDHRLYRRISFTTQNSLPNMLTRQRIPKIVDWDPIITEDRHKRKFGRNRTAPSFEKAPSDRKPIFSGTRAVKLSHSFLEPRGYAKPMIVNAPDTPPASPPNDNSTFDPLLLIQEHLIDFIYSPIPKRHSSFIHCCLRRDKTGIQKGFYPTFYLHFERPSDGKKIFLMTARKVARLDRQSEYVISTNIETLSKKAGGDGCIGKLRENNVTGTEYTLYDNGQSPSKYKPKNSIDKNGLRRELAGIVYNSNMFGLKGPRQMKVLLPEFGHEIRPTEAEDTILDQWRDRNFNSLVQLNNRVPTYSTETKMHMLQYFSNRAVRPSKKNFQIIVENQNHEAEIAMQFGRVDDDTFICDYRYPLSAIQAFGIALSSFDKRIARD</sequence>
<organism evidence="3 4">
    <name type="scientific">Adineta ricciae</name>
    <name type="common">Rotifer</name>
    <dbReference type="NCBI Taxonomy" id="249248"/>
    <lineage>
        <taxon>Eukaryota</taxon>
        <taxon>Metazoa</taxon>
        <taxon>Spiralia</taxon>
        <taxon>Gnathifera</taxon>
        <taxon>Rotifera</taxon>
        <taxon>Eurotatoria</taxon>
        <taxon>Bdelloidea</taxon>
        <taxon>Adinetida</taxon>
        <taxon>Adinetidae</taxon>
        <taxon>Adineta</taxon>
    </lineage>
</organism>
<evidence type="ECO:0000313" key="4">
    <source>
        <dbReference type="Proteomes" id="UP000663852"/>
    </source>
</evidence>
<evidence type="ECO:0000259" key="2">
    <source>
        <dbReference type="Pfam" id="PF01167"/>
    </source>
</evidence>